<evidence type="ECO:0000313" key="10">
    <source>
        <dbReference type="Proteomes" id="UP000633278"/>
    </source>
</evidence>
<evidence type="ECO:0000256" key="4">
    <source>
        <dbReference type="ARBA" id="ARBA00022759"/>
    </source>
</evidence>
<comment type="caution">
    <text evidence="9">The sequence shown here is derived from an EMBL/GenBank/DDBJ whole genome shotgun (WGS) entry which is preliminary data.</text>
</comment>
<keyword evidence="5 7" id="KW-0378">Hydrolase</keyword>
<dbReference type="GO" id="GO:0030677">
    <property type="term" value="C:ribonuclease P complex"/>
    <property type="evidence" value="ECO:0007669"/>
    <property type="project" value="TreeGrafter"/>
</dbReference>
<reference evidence="9" key="2">
    <citation type="submission" date="2020-09" db="EMBL/GenBank/DDBJ databases">
        <authorList>
            <person name="Sun Q."/>
            <person name="Zhou Y."/>
        </authorList>
    </citation>
    <scope>NUCLEOTIDE SEQUENCE</scope>
    <source>
        <strain evidence="9">CGMCC 1.15763</strain>
    </source>
</reference>
<evidence type="ECO:0000256" key="7">
    <source>
        <dbReference type="HAMAP-Rule" id="MF_00227"/>
    </source>
</evidence>
<dbReference type="PROSITE" id="PS00648">
    <property type="entry name" value="RIBONUCLEASE_P"/>
    <property type="match status" value="1"/>
</dbReference>
<comment type="catalytic activity">
    <reaction evidence="7">
        <text>Endonucleolytic cleavage of RNA, removing 5'-extranucleotides from tRNA precursor.</text>
        <dbReference type="EC" id="3.1.26.5"/>
    </reaction>
</comment>
<dbReference type="Pfam" id="PF00825">
    <property type="entry name" value="Ribonuclease_P"/>
    <property type="match status" value="1"/>
</dbReference>
<dbReference type="InterPro" id="IPR020568">
    <property type="entry name" value="Ribosomal_Su5_D2-typ_SF"/>
</dbReference>
<dbReference type="PANTHER" id="PTHR33992">
    <property type="entry name" value="RIBONUCLEASE P PROTEIN COMPONENT"/>
    <property type="match status" value="1"/>
</dbReference>
<dbReference type="SUPFAM" id="SSF54211">
    <property type="entry name" value="Ribosomal protein S5 domain 2-like"/>
    <property type="match status" value="1"/>
</dbReference>
<evidence type="ECO:0000256" key="8">
    <source>
        <dbReference type="NCBIfam" id="TIGR00188"/>
    </source>
</evidence>
<dbReference type="Proteomes" id="UP000633278">
    <property type="component" value="Unassembled WGS sequence"/>
</dbReference>
<dbReference type="AlphaFoldDB" id="A0A917HXB2"/>
<dbReference type="RefSeq" id="WP_188598021.1">
    <property type="nucleotide sequence ID" value="NZ_BMJW01000001.1"/>
</dbReference>
<keyword evidence="2 7" id="KW-0819">tRNA processing</keyword>
<gene>
    <name evidence="7 9" type="primary">rnpA</name>
    <name evidence="9" type="ORF">GCM10011416_08460</name>
</gene>
<organism evidence="9 10">
    <name type="scientific">Polaribacter pacificus</name>
    <dbReference type="NCBI Taxonomy" id="1775173"/>
    <lineage>
        <taxon>Bacteria</taxon>
        <taxon>Pseudomonadati</taxon>
        <taxon>Bacteroidota</taxon>
        <taxon>Flavobacteriia</taxon>
        <taxon>Flavobacteriales</taxon>
        <taxon>Flavobacteriaceae</taxon>
    </lineage>
</organism>
<evidence type="ECO:0000256" key="6">
    <source>
        <dbReference type="ARBA" id="ARBA00022884"/>
    </source>
</evidence>
<dbReference type="HAMAP" id="MF_00227">
    <property type="entry name" value="RNase_P"/>
    <property type="match status" value="1"/>
</dbReference>
<proteinExistence type="inferred from homology"/>
<dbReference type="InterPro" id="IPR020539">
    <property type="entry name" value="RNase_P_CS"/>
</dbReference>
<dbReference type="GO" id="GO:0004526">
    <property type="term" value="F:ribonuclease P activity"/>
    <property type="evidence" value="ECO:0007669"/>
    <property type="project" value="UniProtKB-UniRule"/>
</dbReference>
<keyword evidence="3 7" id="KW-0540">Nuclease</keyword>
<dbReference type="InterPro" id="IPR014721">
    <property type="entry name" value="Ribsml_uS5_D2-typ_fold_subgr"/>
</dbReference>
<dbReference type="GO" id="GO:0000049">
    <property type="term" value="F:tRNA binding"/>
    <property type="evidence" value="ECO:0007669"/>
    <property type="project" value="UniProtKB-UniRule"/>
</dbReference>
<accession>A0A917HXB2</accession>
<dbReference type="NCBIfam" id="TIGR00188">
    <property type="entry name" value="rnpA"/>
    <property type="match status" value="1"/>
</dbReference>
<dbReference type="EC" id="3.1.26.5" evidence="7 8"/>
<evidence type="ECO:0000256" key="3">
    <source>
        <dbReference type="ARBA" id="ARBA00022722"/>
    </source>
</evidence>
<evidence type="ECO:0000256" key="5">
    <source>
        <dbReference type="ARBA" id="ARBA00022801"/>
    </source>
</evidence>
<keyword evidence="4 7" id="KW-0255">Endonuclease</keyword>
<dbReference type="InterPro" id="IPR000100">
    <property type="entry name" value="RNase_P"/>
</dbReference>
<reference evidence="9" key="1">
    <citation type="journal article" date="2014" name="Int. J. Syst. Evol. Microbiol.">
        <title>Complete genome sequence of Corynebacterium casei LMG S-19264T (=DSM 44701T), isolated from a smear-ripened cheese.</title>
        <authorList>
            <consortium name="US DOE Joint Genome Institute (JGI-PGF)"/>
            <person name="Walter F."/>
            <person name="Albersmeier A."/>
            <person name="Kalinowski J."/>
            <person name="Ruckert C."/>
        </authorList>
    </citation>
    <scope>NUCLEOTIDE SEQUENCE</scope>
    <source>
        <strain evidence="9">CGMCC 1.15763</strain>
    </source>
</reference>
<dbReference type="GO" id="GO:0001682">
    <property type="term" value="P:tRNA 5'-leader removal"/>
    <property type="evidence" value="ECO:0007669"/>
    <property type="project" value="UniProtKB-UniRule"/>
</dbReference>
<keyword evidence="10" id="KW-1185">Reference proteome</keyword>
<dbReference type="GO" id="GO:0042781">
    <property type="term" value="F:3'-tRNA processing endoribonuclease activity"/>
    <property type="evidence" value="ECO:0007669"/>
    <property type="project" value="TreeGrafter"/>
</dbReference>
<evidence type="ECO:0000256" key="1">
    <source>
        <dbReference type="ARBA" id="ARBA00002663"/>
    </source>
</evidence>
<comment type="function">
    <text evidence="1 7">RNaseP catalyzes the removal of the 5'-leader sequence from pre-tRNA to produce the mature 5'-terminus. It can also cleave other RNA substrates such as 4.5S RNA. The protein component plays an auxiliary but essential role in vivo by binding to the 5'-leader sequence and broadening the substrate specificity of the ribozyme.</text>
</comment>
<name>A0A917HXB2_9FLAO</name>
<dbReference type="PANTHER" id="PTHR33992:SF1">
    <property type="entry name" value="RIBONUCLEASE P PROTEIN COMPONENT"/>
    <property type="match status" value="1"/>
</dbReference>
<evidence type="ECO:0000313" key="9">
    <source>
        <dbReference type="EMBL" id="GGG93599.1"/>
    </source>
</evidence>
<comment type="similarity">
    <text evidence="7">Belongs to the RnpA family.</text>
</comment>
<comment type="subunit">
    <text evidence="7">Consists of a catalytic RNA component (M1 or rnpB) and a protein subunit.</text>
</comment>
<dbReference type="Gene3D" id="3.30.230.10">
    <property type="match status" value="1"/>
</dbReference>
<dbReference type="EMBL" id="BMJW01000001">
    <property type="protein sequence ID" value="GGG93599.1"/>
    <property type="molecule type" value="Genomic_DNA"/>
</dbReference>
<keyword evidence="6 7" id="KW-0694">RNA-binding</keyword>
<evidence type="ECO:0000256" key="2">
    <source>
        <dbReference type="ARBA" id="ARBA00022694"/>
    </source>
</evidence>
<protein>
    <recommendedName>
        <fullName evidence="7 8">Ribonuclease P protein component</fullName>
        <shortName evidence="7">RNase P protein</shortName>
        <shortName evidence="7">RNaseP protein</shortName>
        <ecNumber evidence="7 8">3.1.26.5</ecNumber>
    </recommendedName>
    <alternativeName>
        <fullName evidence="7">Protein C5</fullName>
    </alternativeName>
</protein>
<sequence length="133" mass="15554">MKQTLGKKERLKSKTLIGQLYTQGKSVKAFPLRMVYIQTNHSSNFPVQAGFSVPKRNFKKAVDRNRLKRLLRETYRKDKFIVYTELAKPYVFMISFIGKEALPYSEIEIKMKKLLNSFVNDVKNNSLNESNKD</sequence>